<evidence type="ECO:0000256" key="2">
    <source>
        <dbReference type="ARBA" id="ARBA00022771"/>
    </source>
</evidence>
<name>A0A1S6GL60_9MAXI</name>
<dbReference type="GO" id="GO:0016874">
    <property type="term" value="F:ligase activity"/>
    <property type="evidence" value="ECO:0007669"/>
    <property type="project" value="UniProtKB-KW"/>
</dbReference>
<dbReference type="GO" id="GO:0016925">
    <property type="term" value="P:protein sumoylation"/>
    <property type="evidence" value="ECO:0007669"/>
    <property type="project" value="TreeGrafter"/>
</dbReference>
<evidence type="ECO:0000259" key="5">
    <source>
        <dbReference type="PROSITE" id="PS51044"/>
    </source>
</evidence>
<dbReference type="EMBL" id="KY314162">
    <property type="protein sequence ID" value="AQS22596.1"/>
    <property type="molecule type" value="mRNA"/>
</dbReference>
<dbReference type="GO" id="GO:0006357">
    <property type="term" value="P:regulation of transcription by RNA polymerase II"/>
    <property type="evidence" value="ECO:0007669"/>
    <property type="project" value="TreeGrafter"/>
</dbReference>
<dbReference type="GO" id="GO:0003712">
    <property type="term" value="F:transcription coregulator activity"/>
    <property type="evidence" value="ECO:0007669"/>
    <property type="project" value="TreeGrafter"/>
</dbReference>
<proteinExistence type="evidence at transcript level"/>
<keyword evidence="6" id="KW-0436">Ligase</keyword>
<protein>
    <submittedName>
        <fullName evidence="6">E3 sumo-protein ligase pias3 isoform x2</fullName>
    </submittedName>
</protein>
<dbReference type="GO" id="GO:0008270">
    <property type="term" value="F:zinc ion binding"/>
    <property type="evidence" value="ECO:0007669"/>
    <property type="project" value="UniProtKB-KW"/>
</dbReference>
<accession>A0A1S6GL60</accession>
<dbReference type="PANTHER" id="PTHR10782:SF94">
    <property type="entry name" value="SUPPRESSOR OF VARIEGATION 2-10, ISOFORM I"/>
    <property type="match status" value="1"/>
</dbReference>
<dbReference type="CDD" id="cd16650">
    <property type="entry name" value="SP-RING_PIAS-like"/>
    <property type="match status" value="1"/>
</dbReference>
<evidence type="ECO:0000256" key="4">
    <source>
        <dbReference type="PROSITE-ProRule" id="PRU00452"/>
    </source>
</evidence>
<dbReference type="InterPro" id="IPR013083">
    <property type="entry name" value="Znf_RING/FYVE/PHD"/>
</dbReference>
<dbReference type="GO" id="GO:0000785">
    <property type="term" value="C:chromatin"/>
    <property type="evidence" value="ECO:0007669"/>
    <property type="project" value="TreeGrafter"/>
</dbReference>
<keyword evidence="2 4" id="KW-0863">Zinc-finger</keyword>
<dbReference type="InterPro" id="IPR004181">
    <property type="entry name" value="Znf_MIZ"/>
</dbReference>
<evidence type="ECO:0000313" key="6">
    <source>
        <dbReference type="EMBL" id="AQS22596.1"/>
    </source>
</evidence>
<dbReference type="GO" id="GO:0061665">
    <property type="term" value="F:SUMO ligase activity"/>
    <property type="evidence" value="ECO:0007669"/>
    <property type="project" value="TreeGrafter"/>
</dbReference>
<evidence type="ECO:0000256" key="1">
    <source>
        <dbReference type="ARBA" id="ARBA00022723"/>
    </source>
</evidence>
<feature type="domain" description="SP-RING-type" evidence="5">
    <location>
        <begin position="40"/>
        <end position="122"/>
    </location>
</feature>
<keyword evidence="1" id="KW-0479">Metal-binding</keyword>
<keyword evidence="3" id="KW-0862">Zinc</keyword>
<dbReference type="Gene3D" id="3.30.40.10">
    <property type="entry name" value="Zinc/RING finger domain, C3HC4 (zinc finger)"/>
    <property type="match status" value="1"/>
</dbReference>
<evidence type="ECO:0000256" key="3">
    <source>
        <dbReference type="ARBA" id="ARBA00022833"/>
    </source>
</evidence>
<dbReference type="PANTHER" id="PTHR10782">
    <property type="entry name" value="ZINC FINGER MIZ DOMAIN-CONTAINING PROTEIN"/>
    <property type="match status" value="1"/>
</dbReference>
<organism evidence="6">
    <name type="scientific">Pseudodiaptomus poplesia</name>
    <dbReference type="NCBI Taxonomy" id="213370"/>
    <lineage>
        <taxon>Eukaryota</taxon>
        <taxon>Metazoa</taxon>
        <taxon>Ecdysozoa</taxon>
        <taxon>Arthropoda</taxon>
        <taxon>Crustacea</taxon>
        <taxon>Multicrustacea</taxon>
        <taxon>Hexanauplia</taxon>
        <taxon>Copepoda</taxon>
        <taxon>Calanoida</taxon>
        <taxon>Pseudodiaptomidae</taxon>
        <taxon>Pseudodiaptomus</taxon>
    </lineage>
</organism>
<sequence length="147" mass="16856">MAEGSGSSSFANQMLSRLIEKGLSSPEETELLLKKKLTEDENAKCIEAMKVSLLCPISQTRMNFPCRATTCQHVQCFDADIFIQENEMNPKTWRCPVCQKPAHFQHLRLDGFFMSILRSPRLPPNAKDINLEYRIIWEPLLPSDQLQ</sequence>
<dbReference type="AlphaFoldDB" id="A0A1S6GL60"/>
<dbReference type="SUPFAM" id="SSF57850">
    <property type="entry name" value="RING/U-box"/>
    <property type="match status" value="1"/>
</dbReference>
<reference evidence="6" key="1">
    <citation type="journal article" date="2017" name="Aquat. Toxicol.">
        <title>Spliced leader-based analyses reveal the effects of polycyclic aromatic hydrocarbons on gene expression in the copepod Pseudodiaptomus poplesia.</title>
        <authorList>
            <person name="Zhuang Y."/>
            <person name="Yang F."/>
            <person name="Xu D."/>
            <person name="Chen H."/>
            <person name="Zhang H."/>
            <person name="Liu G."/>
        </authorList>
    </citation>
    <scope>NUCLEOTIDE SEQUENCE</scope>
</reference>
<dbReference type="Pfam" id="PF02891">
    <property type="entry name" value="zf-MIZ"/>
    <property type="match status" value="1"/>
</dbReference>
<dbReference type="PROSITE" id="PS51044">
    <property type="entry name" value="ZF_SP_RING"/>
    <property type="match status" value="1"/>
</dbReference>